<protein>
    <recommendedName>
        <fullName evidence="3">Glycosyltransferase</fullName>
    </recommendedName>
</protein>
<evidence type="ECO:0008006" key="3">
    <source>
        <dbReference type="Google" id="ProtNLM"/>
    </source>
</evidence>
<comment type="caution">
    <text evidence="1">The sequence shown here is derived from an EMBL/GenBank/DDBJ whole genome shotgun (WGS) entry which is preliminary data.</text>
</comment>
<dbReference type="Proteomes" id="UP000460221">
    <property type="component" value="Unassembled WGS sequence"/>
</dbReference>
<dbReference type="EMBL" id="WLYK01000003">
    <property type="protein sequence ID" value="MTD14608.1"/>
    <property type="molecule type" value="Genomic_DNA"/>
</dbReference>
<dbReference type="RefSeq" id="WP_154768595.1">
    <property type="nucleotide sequence ID" value="NZ_WLYK01000003.1"/>
</dbReference>
<evidence type="ECO:0000313" key="2">
    <source>
        <dbReference type="Proteomes" id="UP000460221"/>
    </source>
</evidence>
<keyword evidence="2" id="KW-1185">Reference proteome</keyword>
<gene>
    <name evidence="1" type="ORF">GIS00_11710</name>
</gene>
<name>A0A7K1FKH9_9ACTN</name>
<evidence type="ECO:0000313" key="1">
    <source>
        <dbReference type="EMBL" id="MTD14608.1"/>
    </source>
</evidence>
<dbReference type="SUPFAM" id="SSF53756">
    <property type="entry name" value="UDP-Glycosyltransferase/glycogen phosphorylase"/>
    <property type="match status" value="1"/>
</dbReference>
<dbReference type="Gene3D" id="3.40.50.2000">
    <property type="entry name" value="Glycogen Phosphorylase B"/>
    <property type="match status" value="2"/>
</dbReference>
<organism evidence="1 2">
    <name type="scientific">Nakamurella alba</name>
    <dbReference type="NCBI Taxonomy" id="2665158"/>
    <lineage>
        <taxon>Bacteria</taxon>
        <taxon>Bacillati</taxon>
        <taxon>Actinomycetota</taxon>
        <taxon>Actinomycetes</taxon>
        <taxon>Nakamurellales</taxon>
        <taxon>Nakamurellaceae</taxon>
        <taxon>Nakamurella</taxon>
    </lineage>
</organism>
<sequence length="333" mass="35540">MTAAHLAWLWLGEPEHAISALARTIGAAAGGPVAGTMDPHRLRAVVASLDPDVRTAHLHTNDWLFRRSGADAPAVVEAVAGDLHTRGRQLTLTLHDLPHPGAHQYEERAADYARMAAAAAAVVVSSDHEKTLLTRAAPQLRTPVHVVPLPVDVEPTGEPVASEPAEIGVLGFLFPGKGHAELIDEVAGSGWRILALGRPSDGQEYLADALRERADGRGVSFRITGWIPEADLVRRLRAVRVPVAPHTEVSASGSINSWIAAGRRPLVAAGPYTRELERRVPGAVRLYEPGTLVTEVRAALAQPDTTWWGPDVAPGPATAEVAARYRSLLQDLT</sequence>
<accession>A0A7K1FKH9</accession>
<dbReference type="AlphaFoldDB" id="A0A7K1FKH9"/>
<reference evidence="1 2" key="1">
    <citation type="submission" date="2019-11" db="EMBL/GenBank/DDBJ databases">
        <authorList>
            <person name="Jiang L.-Q."/>
        </authorList>
    </citation>
    <scope>NUCLEOTIDE SEQUENCE [LARGE SCALE GENOMIC DNA]</scope>
    <source>
        <strain evidence="1 2">YIM 132087</strain>
    </source>
</reference>
<proteinExistence type="predicted"/>